<evidence type="ECO:0000259" key="3">
    <source>
        <dbReference type="PROSITE" id="PS51029"/>
    </source>
</evidence>
<dbReference type="EMBL" id="OW152834">
    <property type="protein sequence ID" value="CAH2055740.1"/>
    <property type="molecule type" value="Genomic_DNA"/>
</dbReference>
<evidence type="ECO:0000313" key="5">
    <source>
        <dbReference type="EMBL" id="CAH2055740.1"/>
    </source>
</evidence>
<gene>
    <name evidence="5" type="ORF">IPOD504_LOCUS9060</name>
</gene>
<evidence type="ECO:0000256" key="2">
    <source>
        <dbReference type="SAM" id="MobiDB-lite"/>
    </source>
</evidence>
<comment type="subcellular location">
    <subcellularLocation>
        <location evidence="1">Nucleus</location>
    </subcellularLocation>
</comment>
<dbReference type="Pfam" id="PF02944">
    <property type="entry name" value="BESS"/>
    <property type="match status" value="1"/>
</dbReference>
<sequence>MSAIHGGPPAGDRVGALSRAGGLAPRCPEPSVPRPTYRPSLCNTQASARSDARRVRSGMDRLLIEAVHRREPIWNPASHLHKNSNILKRMWQEVGAELHKDAITAKTRWKNLRSYYLKECQKVNNRSAKGGDPTSTWQYYDQLHFLRGTLDGQKQNGTQEEYEGDEIFITNLDGPMSYPESPGQSSTEASNSTPTRKRKIKLLTSSNDNIDSYTLLELERRKLSILESEMVRSSNDDLLFFESLLPYLKDMPLERKLRLRSKIQDLICSELNVQEEVTVKSENFSY</sequence>
<dbReference type="Proteomes" id="UP000837857">
    <property type="component" value="Chromosome 22"/>
</dbReference>
<evidence type="ECO:0000256" key="1">
    <source>
        <dbReference type="PROSITE-ProRule" id="PRU00371"/>
    </source>
</evidence>
<feature type="region of interest" description="Disordered" evidence="2">
    <location>
        <begin position="174"/>
        <end position="197"/>
    </location>
</feature>
<dbReference type="InterPro" id="IPR039353">
    <property type="entry name" value="TF_Adf1"/>
</dbReference>
<feature type="compositionally biased region" description="Polar residues" evidence="2">
    <location>
        <begin position="182"/>
        <end position="194"/>
    </location>
</feature>
<evidence type="ECO:0000259" key="4">
    <source>
        <dbReference type="PROSITE" id="PS51031"/>
    </source>
</evidence>
<protein>
    <recommendedName>
        <fullName evidence="7">MADF domain-containing protein</fullName>
    </recommendedName>
</protein>
<dbReference type="SMART" id="SM00595">
    <property type="entry name" value="MADF"/>
    <property type="match status" value="1"/>
</dbReference>
<feature type="domain" description="BESS" evidence="4">
    <location>
        <begin position="234"/>
        <end position="273"/>
    </location>
</feature>
<dbReference type="PROSITE" id="PS51029">
    <property type="entry name" value="MADF"/>
    <property type="match status" value="1"/>
</dbReference>
<dbReference type="PANTHER" id="PTHR12243:SF67">
    <property type="entry name" value="COREPRESSOR OF PANGOLIN, ISOFORM A-RELATED"/>
    <property type="match status" value="1"/>
</dbReference>
<feature type="domain" description="MADF" evidence="3">
    <location>
        <begin position="62"/>
        <end position="151"/>
    </location>
</feature>
<name>A0ABN8IHK0_9NEOP</name>
<reference evidence="5" key="1">
    <citation type="submission" date="2022-03" db="EMBL/GenBank/DDBJ databases">
        <authorList>
            <person name="Martin H S."/>
        </authorList>
    </citation>
    <scope>NUCLEOTIDE SEQUENCE</scope>
</reference>
<feature type="non-terminal residue" evidence="5">
    <location>
        <position position="286"/>
    </location>
</feature>
<dbReference type="Pfam" id="PF10545">
    <property type="entry name" value="MADF_DNA_bdg"/>
    <property type="match status" value="1"/>
</dbReference>
<dbReference type="PROSITE" id="PS51031">
    <property type="entry name" value="BESS"/>
    <property type="match status" value="1"/>
</dbReference>
<proteinExistence type="predicted"/>
<dbReference type="InterPro" id="IPR004210">
    <property type="entry name" value="BESS_motif"/>
</dbReference>
<dbReference type="InterPro" id="IPR006578">
    <property type="entry name" value="MADF-dom"/>
</dbReference>
<evidence type="ECO:0000313" key="6">
    <source>
        <dbReference type="Proteomes" id="UP000837857"/>
    </source>
</evidence>
<organism evidence="5 6">
    <name type="scientific">Iphiclides podalirius</name>
    <name type="common">scarce swallowtail</name>
    <dbReference type="NCBI Taxonomy" id="110791"/>
    <lineage>
        <taxon>Eukaryota</taxon>
        <taxon>Metazoa</taxon>
        <taxon>Ecdysozoa</taxon>
        <taxon>Arthropoda</taxon>
        <taxon>Hexapoda</taxon>
        <taxon>Insecta</taxon>
        <taxon>Pterygota</taxon>
        <taxon>Neoptera</taxon>
        <taxon>Endopterygota</taxon>
        <taxon>Lepidoptera</taxon>
        <taxon>Glossata</taxon>
        <taxon>Ditrysia</taxon>
        <taxon>Papilionoidea</taxon>
        <taxon>Papilionidae</taxon>
        <taxon>Papilioninae</taxon>
        <taxon>Iphiclides</taxon>
    </lineage>
</organism>
<evidence type="ECO:0008006" key="7">
    <source>
        <dbReference type="Google" id="ProtNLM"/>
    </source>
</evidence>
<dbReference type="PANTHER" id="PTHR12243">
    <property type="entry name" value="MADF DOMAIN TRANSCRIPTION FACTOR"/>
    <property type="match status" value="1"/>
</dbReference>
<keyword evidence="1" id="KW-0539">Nucleus</keyword>
<accession>A0ABN8IHK0</accession>
<keyword evidence="6" id="KW-1185">Reference proteome</keyword>
<feature type="region of interest" description="Disordered" evidence="2">
    <location>
        <begin position="1"/>
        <end position="45"/>
    </location>
</feature>